<dbReference type="SUPFAM" id="SSF56496">
    <property type="entry name" value="Fibrinogen C-terminal domain-like"/>
    <property type="match status" value="1"/>
</dbReference>
<evidence type="ECO:0000259" key="7">
    <source>
        <dbReference type="PROSITE" id="PS50948"/>
    </source>
</evidence>
<dbReference type="OrthoDB" id="5971203at2759"/>
<keyword evidence="3" id="KW-0106">Calcium</keyword>
<dbReference type="InterPro" id="IPR000742">
    <property type="entry name" value="EGF"/>
</dbReference>
<feature type="domain" description="Fibrinogen C-terminal" evidence="8">
    <location>
        <begin position="125"/>
        <end position="177"/>
    </location>
</feature>
<keyword evidence="5" id="KW-0245">EGF-like domain</keyword>
<keyword evidence="1" id="KW-0479">Metal-binding</keyword>
<feature type="non-terminal residue" evidence="9">
    <location>
        <position position="1"/>
    </location>
</feature>
<sequence length="339" mass="37958">ICRSLRFTNAKSGVALSNHVIVDFKVEDEEHCQLKCYMEKTCFSYNYGPSLARVHGFTCELNDVDASSHPDDLQPRDGFVYQTAQEMCGDVFCPSYAVCQRDSSNRQRCFCKPGVTQENCEAVGMKNTTVVKSCKEVKRLIPSYPTDVYWINPDEDNPNAFQAYCDMETDGGGWTLVYSYTFTDYNNFLSDTNAVTPIPNWPFVSQTSSLTKVPLSETDFGAMNFSLWKLLGSEFLIKSNINNWIACMPAEGSLVERLKGDITCRMINGWTQKCADVVPAIIGINECGVKLRADRDVRSLVYFFDICTGSMAPIHDPCGTSKANQIEGVKNPYGTIFVR</sequence>
<evidence type="ECO:0000256" key="4">
    <source>
        <dbReference type="ARBA" id="ARBA00023157"/>
    </source>
</evidence>
<evidence type="ECO:0000256" key="5">
    <source>
        <dbReference type="PROSITE-ProRule" id="PRU00076"/>
    </source>
</evidence>
<accession>A0A3M6URU5</accession>
<organism evidence="9 10">
    <name type="scientific">Pocillopora damicornis</name>
    <name type="common">Cauliflower coral</name>
    <name type="synonym">Millepora damicornis</name>
    <dbReference type="NCBI Taxonomy" id="46731"/>
    <lineage>
        <taxon>Eukaryota</taxon>
        <taxon>Metazoa</taxon>
        <taxon>Cnidaria</taxon>
        <taxon>Anthozoa</taxon>
        <taxon>Hexacorallia</taxon>
        <taxon>Scleractinia</taxon>
        <taxon>Astrocoeniina</taxon>
        <taxon>Pocilloporidae</taxon>
        <taxon>Pocillopora</taxon>
    </lineage>
</organism>
<dbReference type="PANTHER" id="PTHR16146">
    <property type="entry name" value="INTELECTIN"/>
    <property type="match status" value="1"/>
</dbReference>
<dbReference type="GO" id="GO:0005615">
    <property type="term" value="C:extracellular space"/>
    <property type="evidence" value="ECO:0007669"/>
    <property type="project" value="TreeGrafter"/>
</dbReference>
<keyword evidence="10" id="KW-1185">Reference proteome</keyword>
<dbReference type="InterPro" id="IPR036056">
    <property type="entry name" value="Fibrinogen-like_C"/>
</dbReference>
<evidence type="ECO:0000256" key="3">
    <source>
        <dbReference type="ARBA" id="ARBA00022837"/>
    </source>
</evidence>
<keyword evidence="4 5" id="KW-1015">Disulfide bond</keyword>
<evidence type="ECO:0000256" key="1">
    <source>
        <dbReference type="ARBA" id="ARBA00022723"/>
    </source>
</evidence>
<evidence type="ECO:0000313" key="10">
    <source>
        <dbReference type="Proteomes" id="UP000275408"/>
    </source>
</evidence>
<feature type="domain" description="EGF-like" evidence="6">
    <location>
        <begin position="84"/>
        <end position="121"/>
    </location>
</feature>
<gene>
    <name evidence="9" type="ORF">pdam_00011433</name>
</gene>
<comment type="caution">
    <text evidence="9">The sequence shown here is derived from an EMBL/GenBank/DDBJ whole genome shotgun (WGS) entry which is preliminary data.</text>
</comment>
<evidence type="ECO:0000313" key="9">
    <source>
        <dbReference type="EMBL" id="RMX56277.1"/>
    </source>
</evidence>
<dbReference type="Gene3D" id="3.90.215.10">
    <property type="entry name" value="Gamma Fibrinogen, chain A, domain 1"/>
    <property type="match status" value="1"/>
</dbReference>
<reference evidence="9 10" key="1">
    <citation type="journal article" date="2018" name="Sci. Rep.">
        <title>Comparative analysis of the Pocillopora damicornis genome highlights role of immune system in coral evolution.</title>
        <authorList>
            <person name="Cunning R."/>
            <person name="Bay R.A."/>
            <person name="Gillette P."/>
            <person name="Baker A.C."/>
            <person name="Traylor-Knowles N."/>
        </authorList>
    </citation>
    <scope>NUCLEOTIDE SEQUENCE [LARGE SCALE GENOMIC DNA]</scope>
    <source>
        <strain evidence="9">RSMAS</strain>
        <tissue evidence="9">Whole animal</tissue>
    </source>
</reference>
<evidence type="ECO:0000259" key="6">
    <source>
        <dbReference type="PROSITE" id="PS50026"/>
    </source>
</evidence>
<evidence type="ECO:0000256" key="2">
    <source>
        <dbReference type="ARBA" id="ARBA00022734"/>
    </source>
</evidence>
<dbReference type="PROSITE" id="PS51406">
    <property type="entry name" value="FIBRINOGEN_C_2"/>
    <property type="match status" value="1"/>
</dbReference>
<comment type="caution">
    <text evidence="5">Lacks conserved residue(s) required for the propagation of feature annotation.</text>
</comment>
<dbReference type="GO" id="GO:0070492">
    <property type="term" value="F:oligosaccharide binding"/>
    <property type="evidence" value="ECO:0007669"/>
    <property type="project" value="TreeGrafter"/>
</dbReference>
<dbReference type="PROSITE" id="PS50026">
    <property type="entry name" value="EGF_3"/>
    <property type="match status" value="1"/>
</dbReference>
<proteinExistence type="predicted"/>
<dbReference type="GO" id="GO:0046872">
    <property type="term" value="F:metal ion binding"/>
    <property type="evidence" value="ECO:0007669"/>
    <property type="project" value="UniProtKB-KW"/>
</dbReference>
<dbReference type="NCBIfam" id="NF040941">
    <property type="entry name" value="GGGWT_bact"/>
    <property type="match status" value="1"/>
</dbReference>
<feature type="domain" description="Apple" evidence="7">
    <location>
        <begin position="2"/>
        <end position="88"/>
    </location>
</feature>
<dbReference type="AlphaFoldDB" id="A0A3M6URU5"/>
<feature type="disulfide bond" evidence="5">
    <location>
        <begin position="111"/>
        <end position="120"/>
    </location>
</feature>
<dbReference type="EMBL" id="RCHS01000872">
    <property type="protein sequence ID" value="RMX56277.1"/>
    <property type="molecule type" value="Genomic_DNA"/>
</dbReference>
<keyword evidence="2" id="KW-0430">Lectin</keyword>
<evidence type="ECO:0000259" key="8">
    <source>
        <dbReference type="PROSITE" id="PS51406"/>
    </source>
</evidence>
<dbReference type="Proteomes" id="UP000275408">
    <property type="component" value="Unassembled WGS sequence"/>
</dbReference>
<dbReference type="PROSITE" id="PS50948">
    <property type="entry name" value="PAN"/>
    <property type="match status" value="1"/>
</dbReference>
<dbReference type="Pfam" id="PF00147">
    <property type="entry name" value="Fibrinogen_C"/>
    <property type="match status" value="1"/>
</dbReference>
<evidence type="ECO:0008006" key="11">
    <source>
        <dbReference type="Google" id="ProtNLM"/>
    </source>
</evidence>
<dbReference type="InterPro" id="IPR002181">
    <property type="entry name" value="Fibrinogen_a/b/g_C_dom"/>
</dbReference>
<dbReference type="Pfam" id="PF00024">
    <property type="entry name" value="PAN_1"/>
    <property type="match status" value="1"/>
</dbReference>
<protein>
    <recommendedName>
        <fullName evidence="11">Fibrinogen C-terminal domain-containing protein</fullName>
    </recommendedName>
</protein>
<feature type="non-terminal residue" evidence="9">
    <location>
        <position position="339"/>
    </location>
</feature>
<dbReference type="PANTHER" id="PTHR16146:SF46">
    <property type="entry name" value="INTELECTIN-1A-RELATED"/>
    <property type="match status" value="1"/>
</dbReference>
<dbReference type="InterPro" id="IPR003609">
    <property type="entry name" value="Pan_app"/>
</dbReference>
<dbReference type="InterPro" id="IPR014716">
    <property type="entry name" value="Fibrinogen_a/b/g_C_1"/>
</dbReference>
<name>A0A3M6URU5_POCDA</name>